<dbReference type="EMBL" id="CYSA01000028">
    <property type="protein sequence ID" value="CUH68698.1"/>
    <property type="molecule type" value="Genomic_DNA"/>
</dbReference>
<dbReference type="Proteomes" id="UP000051587">
    <property type="component" value="Unassembled WGS sequence"/>
</dbReference>
<dbReference type="OrthoDB" id="7456251at2"/>
<reference evidence="1 2" key="1">
    <citation type="submission" date="2015-09" db="EMBL/GenBank/DDBJ databases">
        <authorList>
            <consortium name="Swine Surveillance"/>
        </authorList>
    </citation>
    <scope>NUCLEOTIDE SEQUENCE [LARGE SCALE GENOMIC DNA]</scope>
    <source>
        <strain evidence="1 2">CECT 4357</strain>
    </source>
</reference>
<gene>
    <name evidence="1" type="ORF">TG4357_03744</name>
</gene>
<dbReference type="AlphaFoldDB" id="A0A0N7LWC3"/>
<proteinExistence type="predicted"/>
<organism evidence="1 2">
    <name type="scientific">Thalassovita gelatinovora</name>
    <name type="common">Thalassobius gelatinovorus</name>
    <dbReference type="NCBI Taxonomy" id="53501"/>
    <lineage>
        <taxon>Bacteria</taxon>
        <taxon>Pseudomonadati</taxon>
        <taxon>Pseudomonadota</taxon>
        <taxon>Alphaproteobacteria</taxon>
        <taxon>Rhodobacterales</taxon>
        <taxon>Roseobacteraceae</taxon>
        <taxon>Thalassovita</taxon>
    </lineage>
</organism>
<name>A0A0N7LWC3_THAGE</name>
<accession>A0A0N7LWC3</accession>
<dbReference type="STRING" id="53501.SAMN04488043_106205"/>
<evidence type="ECO:0000313" key="1">
    <source>
        <dbReference type="EMBL" id="CUH68698.1"/>
    </source>
</evidence>
<sequence length="301" mass="32915">MLNMYPELTITDAMLTASNVPEDDYPVYDPAAIYAASDQVIVIATHSVYQSVSGGNSGNDPTTDDGTNWIRIGPTNRWKAFDNTVLGGTENAGTITYSIEPDVLVLAIYFVELSASKVRVQVFDPGDNEVWDRTVELVDYSTMIDYAHVYWWNGGYQTKELLTGIPGYVGNRIEITIGDGFGTAGVGQIVLASQVNIGIPISGARVSLTDFSKKEQNEFGAFTITKRGYAREVQYPVLVAAPEGERVLRELERYLACPVVFAVSEGHTKYGTTIYGYVIDPYITLETGSDSEMVIVVKGIV</sequence>
<evidence type="ECO:0000313" key="2">
    <source>
        <dbReference type="Proteomes" id="UP000051587"/>
    </source>
</evidence>
<dbReference type="RefSeq" id="WP_058264402.1">
    <property type="nucleotide sequence ID" value="NZ_CP051181.1"/>
</dbReference>
<protein>
    <submittedName>
        <fullName evidence="1">Uncharacterized protein</fullName>
    </submittedName>
</protein>
<keyword evidence="2" id="KW-1185">Reference proteome</keyword>